<proteinExistence type="predicted"/>
<protein>
    <submittedName>
        <fullName evidence="2">Uncharacterized protein</fullName>
    </submittedName>
</protein>
<organism evidence="2 3">
    <name type="scientific">Ensete ventricosum</name>
    <name type="common">Abyssinian banana</name>
    <name type="synonym">Musa ensete</name>
    <dbReference type="NCBI Taxonomy" id="4639"/>
    <lineage>
        <taxon>Eukaryota</taxon>
        <taxon>Viridiplantae</taxon>
        <taxon>Streptophyta</taxon>
        <taxon>Embryophyta</taxon>
        <taxon>Tracheophyta</taxon>
        <taxon>Spermatophyta</taxon>
        <taxon>Magnoliopsida</taxon>
        <taxon>Liliopsida</taxon>
        <taxon>Zingiberales</taxon>
        <taxon>Musaceae</taxon>
        <taxon>Ensete</taxon>
    </lineage>
</organism>
<dbReference type="Proteomes" id="UP000287651">
    <property type="component" value="Unassembled WGS sequence"/>
</dbReference>
<dbReference type="EMBL" id="AMZH03000770">
    <property type="protein sequence ID" value="RRT82047.1"/>
    <property type="molecule type" value="Genomic_DNA"/>
</dbReference>
<reference evidence="2 3" key="1">
    <citation type="journal article" date="2014" name="Agronomy (Basel)">
        <title>A Draft Genome Sequence for Ensete ventricosum, the Drought-Tolerant Tree Against Hunger.</title>
        <authorList>
            <person name="Harrison J."/>
            <person name="Moore K.A."/>
            <person name="Paszkiewicz K."/>
            <person name="Jones T."/>
            <person name="Grant M."/>
            <person name="Ambacheew D."/>
            <person name="Muzemil S."/>
            <person name="Studholme D.J."/>
        </authorList>
    </citation>
    <scope>NUCLEOTIDE SEQUENCE [LARGE SCALE GENOMIC DNA]</scope>
</reference>
<comment type="caution">
    <text evidence="2">The sequence shown here is derived from an EMBL/GenBank/DDBJ whole genome shotgun (WGS) entry which is preliminary data.</text>
</comment>
<sequence length="128" mass="14526">MYSTHWGTGRRKALTPTARQWFGSSHQICTRPFGRRKKGRQLKPTTRQSLGSSRRIPVASRLAPAGPHLIELGEAPSHPSALRKRRRAHWGRSAVQVMARQSKRRKGKTALVRPKEADEISQRESSIR</sequence>
<dbReference type="AlphaFoldDB" id="A0A427B0Y5"/>
<feature type="region of interest" description="Disordered" evidence="1">
    <location>
        <begin position="35"/>
        <end position="55"/>
    </location>
</feature>
<feature type="compositionally biased region" description="Polar residues" evidence="1">
    <location>
        <begin position="43"/>
        <end position="52"/>
    </location>
</feature>
<evidence type="ECO:0000313" key="2">
    <source>
        <dbReference type="EMBL" id="RRT82047.1"/>
    </source>
</evidence>
<feature type="compositionally biased region" description="Basic and acidic residues" evidence="1">
    <location>
        <begin position="113"/>
        <end position="128"/>
    </location>
</feature>
<evidence type="ECO:0000313" key="3">
    <source>
        <dbReference type="Proteomes" id="UP000287651"/>
    </source>
</evidence>
<accession>A0A427B0Y5</accession>
<evidence type="ECO:0000256" key="1">
    <source>
        <dbReference type="SAM" id="MobiDB-lite"/>
    </source>
</evidence>
<gene>
    <name evidence="2" type="ORF">B296_00005074</name>
</gene>
<feature type="region of interest" description="Disordered" evidence="1">
    <location>
        <begin position="70"/>
        <end position="128"/>
    </location>
</feature>
<feature type="compositionally biased region" description="Basic residues" evidence="1">
    <location>
        <begin position="81"/>
        <end position="90"/>
    </location>
</feature>
<name>A0A427B0Y5_ENSVE</name>